<sequence>MMVQEKPDDLLPHAFFLVTNLSRYHYSAEKVLALYRKRGKTEDHIGELKLALNLHLSSTDRKFSDIKT</sequence>
<protein>
    <submittedName>
        <fullName evidence="1">Uncharacterized protein</fullName>
    </submittedName>
</protein>
<dbReference type="EMBL" id="JARWAN010000013">
    <property type="protein sequence ID" value="MDR5899146.1"/>
    <property type="molecule type" value="Genomic_DNA"/>
</dbReference>
<evidence type="ECO:0000313" key="2">
    <source>
        <dbReference type="Proteomes" id="UP001254564"/>
    </source>
</evidence>
<reference evidence="1 2" key="1">
    <citation type="submission" date="2023-04" db="EMBL/GenBank/DDBJ databases">
        <title>A long-awaited taxogenomic arrangement of the family Halomonadaceae.</title>
        <authorList>
            <person name="De La Haba R."/>
            <person name="Chuvochina M."/>
            <person name="Wittouck S."/>
            <person name="Arahal D.R."/>
            <person name="Sanchez-Porro C."/>
            <person name="Hugenholtz P."/>
            <person name="Ventosa A."/>
        </authorList>
    </citation>
    <scope>NUCLEOTIDE SEQUENCE [LARGE SCALE GENOMIC DNA]</scope>
    <source>
        <strain evidence="1 2">DSM 21020</strain>
    </source>
</reference>
<evidence type="ECO:0000313" key="1">
    <source>
        <dbReference type="EMBL" id="MDR5899146.1"/>
    </source>
</evidence>
<name>A0ABU1H4B7_9GAMM</name>
<organism evidence="1 2">
    <name type="scientific">Vreelandella vilamensis</name>
    <dbReference type="NCBI Taxonomy" id="531309"/>
    <lineage>
        <taxon>Bacteria</taxon>
        <taxon>Pseudomonadati</taxon>
        <taxon>Pseudomonadota</taxon>
        <taxon>Gammaproteobacteria</taxon>
        <taxon>Oceanospirillales</taxon>
        <taxon>Halomonadaceae</taxon>
        <taxon>Vreelandella</taxon>
    </lineage>
</organism>
<proteinExistence type="predicted"/>
<gene>
    <name evidence="1" type="ORF">QC823_09115</name>
</gene>
<keyword evidence="2" id="KW-1185">Reference proteome</keyword>
<accession>A0ABU1H4B7</accession>
<dbReference type="Proteomes" id="UP001254564">
    <property type="component" value="Unassembled WGS sequence"/>
</dbReference>
<comment type="caution">
    <text evidence="1">The sequence shown here is derived from an EMBL/GenBank/DDBJ whole genome shotgun (WGS) entry which is preliminary data.</text>
</comment>